<gene>
    <name evidence="5" type="ORF">FHX42_003312</name>
</gene>
<organism evidence="5 6">
    <name type="scientific">Halosaccharopolyspora lacisalsi</name>
    <dbReference type="NCBI Taxonomy" id="1000566"/>
    <lineage>
        <taxon>Bacteria</taxon>
        <taxon>Bacillati</taxon>
        <taxon>Actinomycetota</taxon>
        <taxon>Actinomycetes</taxon>
        <taxon>Pseudonocardiales</taxon>
        <taxon>Pseudonocardiaceae</taxon>
        <taxon>Halosaccharopolyspora</taxon>
    </lineage>
</organism>
<dbReference type="InterPro" id="IPR036390">
    <property type="entry name" value="WH_DNA-bd_sf"/>
</dbReference>
<dbReference type="PROSITE" id="PS51000">
    <property type="entry name" value="HTH_DEOR_2"/>
    <property type="match status" value="1"/>
</dbReference>
<dbReference type="PROSITE" id="PS00894">
    <property type="entry name" value="HTH_DEOR_1"/>
    <property type="match status" value="1"/>
</dbReference>
<evidence type="ECO:0000259" key="4">
    <source>
        <dbReference type="PROSITE" id="PS51000"/>
    </source>
</evidence>
<dbReference type="InterPro" id="IPR001034">
    <property type="entry name" value="DeoR_HTH"/>
</dbReference>
<evidence type="ECO:0000256" key="2">
    <source>
        <dbReference type="ARBA" id="ARBA00023125"/>
    </source>
</evidence>
<proteinExistence type="predicted"/>
<evidence type="ECO:0000313" key="6">
    <source>
        <dbReference type="Proteomes" id="UP000569329"/>
    </source>
</evidence>
<evidence type="ECO:0000256" key="3">
    <source>
        <dbReference type="ARBA" id="ARBA00023163"/>
    </source>
</evidence>
<comment type="caution">
    <text evidence="5">The sequence shown here is derived from an EMBL/GenBank/DDBJ whole genome shotgun (WGS) entry which is preliminary data.</text>
</comment>
<keyword evidence="2 5" id="KW-0238">DNA-binding</keyword>
<keyword evidence="3" id="KW-0804">Transcription</keyword>
<dbReference type="InterPro" id="IPR013196">
    <property type="entry name" value="HTH_11"/>
</dbReference>
<evidence type="ECO:0000313" key="5">
    <source>
        <dbReference type="EMBL" id="MBA8825946.1"/>
    </source>
</evidence>
<dbReference type="InterPro" id="IPR051534">
    <property type="entry name" value="CBASS_pafABC_assoc_protein"/>
</dbReference>
<evidence type="ECO:0000256" key="1">
    <source>
        <dbReference type="ARBA" id="ARBA00023015"/>
    </source>
</evidence>
<dbReference type="Pfam" id="PF08279">
    <property type="entry name" value="HTH_11"/>
    <property type="match status" value="1"/>
</dbReference>
<dbReference type="Gene3D" id="1.10.10.10">
    <property type="entry name" value="Winged helix-like DNA-binding domain superfamily/Winged helix DNA-binding domain"/>
    <property type="match status" value="1"/>
</dbReference>
<feature type="domain" description="HTH deoR-type" evidence="4">
    <location>
        <begin position="10"/>
        <end position="69"/>
    </location>
</feature>
<protein>
    <submittedName>
        <fullName evidence="5">Putative DNA-binding transcriptional regulator YafY</fullName>
    </submittedName>
</protein>
<dbReference type="Pfam" id="PF13280">
    <property type="entry name" value="WYL"/>
    <property type="match status" value="1"/>
</dbReference>
<dbReference type="InterPro" id="IPR018356">
    <property type="entry name" value="Tscrpt_reg_HTH_DeoR_CS"/>
</dbReference>
<dbReference type="AlphaFoldDB" id="A0A839E0A1"/>
<dbReference type="SUPFAM" id="SSF46785">
    <property type="entry name" value="Winged helix' DNA-binding domain"/>
    <property type="match status" value="1"/>
</dbReference>
<dbReference type="PANTHER" id="PTHR34580">
    <property type="match status" value="1"/>
</dbReference>
<dbReference type="SMART" id="SM00420">
    <property type="entry name" value="HTH_DEOR"/>
    <property type="match status" value="1"/>
</dbReference>
<reference evidence="5 6" key="1">
    <citation type="submission" date="2020-07" db="EMBL/GenBank/DDBJ databases">
        <title>Sequencing the genomes of 1000 actinobacteria strains.</title>
        <authorList>
            <person name="Klenk H.-P."/>
        </authorList>
    </citation>
    <scope>NUCLEOTIDE SEQUENCE [LARGE SCALE GENOMIC DNA]</scope>
    <source>
        <strain evidence="5 6">DSM 45975</strain>
    </source>
</reference>
<dbReference type="InterPro" id="IPR036388">
    <property type="entry name" value="WH-like_DNA-bd_sf"/>
</dbReference>
<dbReference type="PROSITE" id="PS52050">
    <property type="entry name" value="WYL"/>
    <property type="match status" value="1"/>
</dbReference>
<dbReference type="Proteomes" id="UP000569329">
    <property type="component" value="Unassembled WGS sequence"/>
</dbReference>
<dbReference type="PANTHER" id="PTHR34580:SF3">
    <property type="entry name" value="PROTEIN PAFB"/>
    <property type="match status" value="1"/>
</dbReference>
<keyword evidence="6" id="KW-1185">Reference proteome</keyword>
<accession>A0A839E0A1</accession>
<dbReference type="InterPro" id="IPR026881">
    <property type="entry name" value="WYL_dom"/>
</dbReference>
<sequence>MHEDSTRGNMPGRLLRLLSLLQSRREWSGSELAERLGVTDRTVRRDIDRLRALDYPVRGTTGTAGGYQLTLGRNLPPLLLDDDEAIATAVGLVTAADGRVPGIEESSMRALAKLEHMLPTRLRPRLSALTGATAAVERHPAAPRVDPTVLAVLASCCRDREVLAFDYRGRSGEAGARRVEPHSLVTVRGHWYLLAHDPDRSDWRTFRVDRIETPTPTRRSFPPRELPAPDAATYLTRSFASASYRYTVWVTVRLPAEEVRTRLLAPVPGDIDDRGPEECLVRISADSADLVTQYVAATAALDAEITIDAPAEISHRVRHAGRRLGPRDP</sequence>
<name>A0A839E0A1_9PSEU</name>
<dbReference type="GO" id="GO:0003700">
    <property type="term" value="F:DNA-binding transcription factor activity"/>
    <property type="evidence" value="ECO:0007669"/>
    <property type="project" value="InterPro"/>
</dbReference>
<keyword evidence="1" id="KW-0805">Transcription regulation</keyword>
<dbReference type="EMBL" id="JACGWZ010000004">
    <property type="protein sequence ID" value="MBA8825946.1"/>
    <property type="molecule type" value="Genomic_DNA"/>
</dbReference>
<dbReference type="GO" id="GO:0003677">
    <property type="term" value="F:DNA binding"/>
    <property type="evidence" value="ECO:0007669"/>
    <property type="project" value="UniProtKB-KW"/>
</dbReference>